<proteinExistence type="predicted"/>
<reference evidence="2 3" key="1">
    <citation type="submission" date="2019-01" db="EMBL/GenBank/DDBJ databases">
        <authorList>
            <person name="Alioto T."/>
            <person name="Alioto T."/>
        </authorList>
    </citation>
    <scope>NUCLEOTIDE SEQUENCE [LARGE SCALE GENOMIC DNA]</scope>
</reference>
<feature type="region of interest" description="Disordered" evidence="1">
    <location>
        <begin position="36"/>
        <end position="175"/>
    </location>
</feature>
<gene>
    <name evidence="2" type="ORF">LYPA_23C016121</name>
</gene>
<evidence type="ECO:0000313" key="2">
    <source>
        <dbReference type="EMBL" id="VFV47425.1"/>
    </source>
</evidence>
<protein>
    <submittedName>
        <fullName evidence="2">Uncharacterized protein</fullName>
    </submittedName>
</protein>
<evidence type="ECO:0000256" key="1">
    <source>
        <dbReference type="SAM" id="MobiDB-lite"/>
    </source>
</evidence>
<accession>A0A485PMF4</accession>
<organism evidence="2 3">
    <name type="scientific">Lynx pardinus</name>
    <name type="common">Iberian lynx</name>
    <name type="synonym">Felis pardina</name>
    <dbReference type="NCBI Taxonomy" id="191816"/>
    <lineage>
        <taxon>Eukaryota</taxon>
        <taxon>Metazoa</taxon>
        <taxon>Chordata</taxon>
        <taxon>Craniata</taxon>
        <taxon>Vertebrata</taxon>
        <taxon>Euteleostomi</taxon>
        <taxon>Mammalia</taxon>
        <taxon>Eutheria</taxon>
        <taxon>Laurasiatheria</taxon>
        <taxon>Carnivora</taxon>
        <taxon>Feliformia</taxon>
        <taxon>Felidae</taxon>
        <taxon>Felinae</taxon>
        <taxon>Lynx</taxon>
    </lineage>
</organism>
<name>A0A485PMF4_LYNPA</name>
<dbReference type="EMBL" id="CAAGRJ010040549">
    <property type="protein sequence ID" value="VFV47425.1"/>
    <property type="molecule type" value="Genomic_DNA"/>
</dbReference>
<sequence>MARDRRGGAAAGLSEPALSSLPLRRAALHAACTALQQPALLGPPRRWPLPAGRAGPSRGQSQPATGSAEGSPHRGARKAPRSSPKPGPARSRALWGRARESPSRMQAGDGRSSRGATGAMPGAPPLAQSHASLFPSEAGCWRAKGSGARPGSPRKPRALIPGAPLRQLGPQAWPP</sequence>
<keyword evidence="3" id="KW-1185">Reference proteome</keyword>
<dbReference type="Proteomes" id="UP000386466">
    <property type="component" value="Unassembled WGS sequence"/>
</dbReference>
<dbReference type="AlphaFoldDB" id="A0A485PMF4"/>
<evidence type="ECO:0000313" key="3">
    <source>
        <dbReference type="Proteomes" id="UP000386466"/>
    </source>
</evidence>